<keyword evidence="3" id="KW-1185">Reference proteome</keyword>
<organism evidence="2 3">
    <name type="scientific">Ceratodon purpureus</name>
    <name type="common">Fire moss</name>
    <name type="synonym">Dicranum purpureum</name>
    <dbReference type="NCBI Taxonomy" id="3225"/>
    <lineage>
        <taxon>Eukaryota</taxon>
        <taxon>Viridiplantae</taxon>
        <taxon>Streptophyta</taxon>
        <taxon>Embryophyta</taxon>
        <taxon>Bryophyta</taxon>
        <taxon>Bryophytina</taxon>
        <taxon>Bryopsida</taxon>
        <taxon>Dicranidae</taxon>
        <taxon>Pseudoditrichales</taxon>
        <taxon>Ditrichaceae</taxon>
        <taxon>Ceratodon</taxon>
    </lineage>
</organism>
<gene>
    <name evidence="2" type="ORF">KC19_2G149100</name>
</gene>
<comment type="caution">
    <text evidence="2">The sequence shown here is derived from an EMBL/GenBank/DDBJ whole genome shotgun (WGS) entry which is preliminary data.</text>
</comment>
<feature type="region of interest" description="Disordered" evidence="1">
    <location>
        <begin position="1"/>
        <end position="71"/>
    </location>
</feature>
<name>A0A8T0IVK3_CERPU</name>
<evidence type="ECO:0000313" key="2">
    <source>
        <dbReference type="EMBL" id="KAG0587217.1"/>
    </source>
</evidence>
<dbReference type="EMBL" id="CM026422">
    <property type="protein sequence ID" value="KAG0587217.1"/>
    <property type="molecule type" value="Genomic_DNA"/>
</dbReference>
<accession>A0A8T0IVK3</accession>
<reference evidence="2" key="1">
    <citation type="submission" date="2020-06" db="EMBL/GenBank/DDBJ databases">
        <title>WGS assembly of Ceratodon purpureus strain R40.</title>
        <authorList>
            <person name="Carey S.B."/>
            <person name="Jenkins J."/>
            <person name="Shu S."/>
            <person name="Lovell J.T."/>
            <person name="Sreedasyam A."/>
            <person name="Maumus F."/>
            <person name="Tiley G.P."/>
            <person name="Fernandez-Pozo N."/>
            <person name="Barry K."/>
            <person name="Chen C."/>
            <person name="Wang M."/>
            <person name="Lipzen A."/>
            <person name="Daum C."/>
            <person name="Saski C.A."/>
            <person name="Payton A.C."/>
            <person name="Mcbreen J.C."/>
            <person name="Conrad R.E."/>
            <person name="Kollar L.M."/>
            <person name="Olsson S."/>
            <person name="Huttunen S."/>
            <person name="Landis J.B."/>
            <person name="Wickett N.J."/>
            <person name="Johnson M.G."/>
            <person name="Rensing S.A."/>
            <person name="Grimwood J."/>
            <person name="Schmutz J."/>
            <person name="Mcdaniel S.F."/>
        </authorList>
    </citation>
    <scope>NUCLEOTIDE SEQUENCE</scope>
    <source>
        <strain evidence="2">R40</strain>
    </source>
</reference>
<dbReference type="AlphaFoldDB" id="A0A8T0IVK3"/>
<proteinExistence type="predicted"/>
<sequence>MLALNLLSPKTRGNSWHHLNPNSPPKPPGKVRRRSADSASASISSNTKTKSKQTEVSKAGALNERPRGATR</sequence>
<feature type="non-terminal residue" evidence="2">
    <location>
        <position position="71"/>
    </location>
</feature>
<dbReference type="Proteomes" id="UP000822688">
    <property type="component" value="Chromosome 2"/>
</dbReference>
<feature type="compositionally biased region" description="Low complexity" evidence="1">
    <location>
        <begin position="37"/>
        <end position="48"/>
    </location>
</feature>
<protein>
    <submittedName>
        <fullName evidence="2">Uncharacterized protein</fullName>
    </submittedName>
</protein>
<evidence type="ECO:0000313" key="3">
    <source>
        <dbReference type="Proteomes" id="UP000822688"/>
    </source>
</evidence>
<evidence type="ECO:0000256" key="1">
    <source>
        <dbReference type="SAM" id="MobiDB-lite"/>
    </source>
</evidence>